<keyword evidence="1" id="KW-1133">Transmembrane helix</keyword>
<dbReference type="Proteomes" id="UP000224567">
    <property type="component" value="Unassembled WGS sequence"/>
</dbReference>
<reference evidence="2 3" key="1">
    <citation type="journal article" date="2017" name="Genome Biol.">
        <title>New reference genome sequences of hot pepper reveal the massive evolution of plant disease-resistance genes by retroduplication.</title>
        <authorList>
            <person name="Kim S."/>
            <person name="Park J."/>
            <person name="Yeom S.I."/>
            <person name="Kim Y.M."/>
            <person name="Seo E."/>
            <person name="Kim K.T."/>
            <person name="Kim M.S."/>
            <person name="Lee J.M."/>
            <person name="Cheong K."/>
            <person name="Shin H.S."/>
            <person name="Kim S.B."/>
            <person name="Han K."/>
            <person name="Lee J."/>
            <person name="Park M."/>
            <person name="Lee H.A."/>
            <person name="Lee H.Y."/>
            <person name="Lee Y."/>
            <person name="Oh S."/>
            <person name="Lee J.H."/>
            <person name="Choi E."/>
            <person name="Choi E."/>
            <person name="Lee S.E."/>
            <person name="Jeon J."/>
            <person name="Kim H."/>
            <person name="Choi G."/>
            <person name="Song H."/>
            <person name="Lee J."/>
            <person name="Lee S.C."/>
            <person name="Kwon J.K."/>
            <person name="Lee H.Y."/>
            <person name="Koo N."/>
            <person name="Hong Y."/>
            <person name="Kim R.W."/>
            <person name="Kang W.H."/>
            <person name="Huh J.H."/>
            <person name="Kang B.C."/>
            <person name="Yang T.J."/>
            <person name="Lee Y.H."/>
            <person name="Bennetzen J.L."/>
            <person name="Choi D."/>
        </authorList>
    </citation>
    <scope>NUCLEOTIDE SEQUENCE [LARGE SCALE GENOMIC DNA]</scope>
    <source>
        <strain evidence="3">cv. PBC81</strain>
    </source>
</reference>
<gene>
    <name evidence="2" type="ORF">CQW23_10980</name>
</gene>
<dbReference type="EMBL" id="MLFT02000004">
    <property type="protein sequence ID" value="PHT51233.1"/>
    <property type="molecule type" value="Genomic_DNA"/>
</dbReference>
<keyword evidence="3" id="KW-1185">Reference proteome</keyword>
<evidence type="ECO:0000313" key="2">
    <source>
        <dbReference type="EMBL" id="PHT51233.1"/>
    </source>
</evidence>
<protein>
    <submittedName>
        <fullName evidence="2">Uncharacterized protein</fullName>
    </submittedName>
</protein>
<accession>A0A2G2X197</accession>
<proteinExistence type="predicted"/>
<dbReference type="InterPro" id="IPR027417">
    <property type="entry name" value="P-loop_NTPase"/>
</dbReference>
<dbReference type="STRING" id="33114.A0A2G2X197"/>
<comment type="caution">
    <text evidence="2">The sequence shown here is derived from an EMBL/GenBank/DDBJ whole genome shotgun (WGS) entry which is preliminary data.</text>
</comment>
<evidence type="ECO:0000256" key="1">
    <source>
        <dbReference type="SAM" id="Phobius"/>
    </source>
</evidence>
<evidence type="ECO:0000313" key="3">
    <source>
        <dbReference type="Proteomes" id="UP000224567"/>
    </source>
</evidence>
<keyword evidence="1" id="KW-0472">Membrane</keyword>
<sequence>MVHFPTWVVPIVVAAVAIACRIPGRTAFLTVIFLYNVIVGGQFSTSAGEKLPLASWALTAAFAIVITTVSDTYLSMKNYMIMQGRRMLIRRRNNQLILAESNQNWFEKYLLERLRIAFRTIRQGSRDDRVRIAASVTVLLLPAAELVSRCLCKVNICNILQTVYQQSRLFSRFFVCQRESSENLIHRKIECLLFVGNFQRQSVDFPDPSSNLWRGCRARPQMIVRVTRTFDIWSTAFRATSRETMHFTMMELRQPTASNANNTPWYFPAADFVILHFSALNRQSYNAVRAMWNNPDDSLERHIKNSRVILVGTDTAERDAGNLNHVTVLQGYQLAYYANAVTYLEIREYGDVGNLFVEIIKLTH</sequence>
<organism evidence="2 3">
    <name type="scientific">Capsicum baccatum</name>
    <name type="common">Peruvian pepper</name>
    <dbReference type="NCBI Taxonomy" id="33114"/>
    <lineage>
        <taxon>Eukaryota</taxon>
        <taxon>Viridiplantae</taxon>
        <taxon>Streptophyta</taxon>
        <taxon>Embryophyta</taxon>
        <taxon>Tracheophyta</taxon>
        <taxon>Spermatophyta</taxon>
        <taxon>Magnoliopsida</taxon>
        <taxon>eudicotyledons</taxon>
        <taxon>Gunneridae</taxon>
        <taxon>Pentapetalae</taxon>
        <taxon>asterids</taxon>
        <taxon>lamiids</taxon>
        <taxon>Solanales</taxon>
        <taxon>Solanaceae</taxon>
        <taxon>Solanoideae</taxon>
        <taxon>Capsiceae</taxon>
        <taxon>Capsicum</taxon>
    </lineage>
</organism>
<reference evidence="3" key="2">
    <citation type="journal article" date="2017" name="J. Anim. Genet.">
        <title>Multiple reference genome sequences of hot pepper reveal the massive evolution of plant disease resistance genes by retroduplication.</title>
        <authorList>
            <person name="Kim S."/>
            <person name="Park J."/>
            <person name="Yeom S.-I."/>
            <person name="Kim Y.-M."/>
            <person name="Seo E."/>
            <person name="Kim K.-T."/>
            <person name="Kim M.-S."/>
            <person name="Lee J.M."/>
            <person name="Cheong K."/>
            <person name="Shin H.-S."/>
            <person name="Kim S.-B."/>
            <person name="Han K."/>
            <person name="Lee J."/>
            <person name="Park M."/>
            <person name="Lee H.-A."/>
            <person name="Lee H.-Y."/>
            <person name="Lee Y."/>
            <person name="Oh S."/>
            <person name="Lee J.H."/>
            <person name="Choi E."/>
            <person name="Choi E."/>
            <person name="Lee S.E."/>
            <person name="Jeon J."/>
            <person name="Kim H."/>
            <person name="Choi G."/>
            <person name="Song H."/>
            <person name="Lee J."/>
            <person name="Lee S.-C."/>
            <person name="Kwon J.-K."/>
            <person name="Lee H.-Y."/>
            <person name="Koo N."/>
            <person name="Hong Y."/>
            <person name="Kim R.W."/>
            <person name="Kang W.-H."/>
            <person name="Huh J.H."/>
            <person name="Kang B.-C."/>
            <person name="Yang T.-J."/>
            <person name="Lee Y.-H."/>
            <person name="Bennetzen J.L."/>
            <person name="Choi D."/>
        </authorList>
    </citation>
    <scope>NUCLEOTIDE SEQUENCE [LARGE SCALE GENOMIC DNA]</scope>
    <source>
        <strain evidence="3">cv. PBC81</strain>
    </source>
</reference>
<feature type="transmembrane region" description="Helical" evidence="1">
    <location>
        <begin position="6"/>
        <end position="22"/>
    </location>
</feature>
<feature type="transmembrane region" description="Helical" evidence="1">
    <location>
        <begin position="53"/>
        <end position="76"/>
    </location>
</feature>
<dbReference type="OrthoDB" id="1327978at2759"/>
<name>A0A2G2X197_CAPBA</name>
<feature type="transmembrane region" description="Helical" evidence="1">
    <location>
        <begin position="27"/>
        <end position="47"/>
    </location>
</feature>
<keyword evidence="1" id="KW-0812">Transmembrane</keyword>
<dbReference type="AlphaFoldDB" id="A0A2G2X197"/>
<dbReference type="Gene3D" id="3.40.50.300">
    <property type="entry name" value="P-loop containing nucleotide triphosphate hydrolases"/>
    <property type="match status" value="1"/>
</dbReference>